<reference evidence="2 3" key="1">
    <citation type="journal article" date="2019" name="Sci. Rep.">
        <title>Orb-weaving spider Araneus ventricosus genome elucidates the spidroin gene catalogue.</title>
        <authorList>
            <person name="Kono N."/>
            <person name="Nakamura H."/>
            <person name="Ohtoshi R."/>
            <person name="Moran D.A.P."/>
            <person name="Shinohara A."/>
            <person name="Yoshida Y."/>
            <person name="Fujiwara M."/>
            <person name="Mori M."/>
            <person name="Tomita M."/>
            <person name="Arakawa K."/>
        </authorList>
    </citation>
    <scope>NUCLEOTIDE SEQUENCE [LARGE SCALE GENOMIC DNA]</scope>
</reference>
<dbReference type="InterPro" id="IPR036397">
    <property type="entry name" value="RNaseH_sf"/>
</dbReference>
<accession>A0A4Y2VTM5</accession>
<sequence>MRIESNDVLAKYIFSSQNVTGRMVRAPASRALGREFYPGLCSYSAFAIICNGSLLQVRPMILSAFNIGVNHIIKFPITWDCLNIKCKSHLHSFLFQDKSLPKTTIESLFEDTIRTHFSNFSLIATDASKSQQITSIAGTSSTNSFAYRLQHLNYIFSAEALALCQALDELPKDEDNLLLLTDSLSVLRALANLSIKSHKIIPRLAAKISTREKFHQNIVLLWTSGIKWNEKADTLSRRFQNPISTSNGLQSKISSHN</sequence>
<proteinExistence type="predicted"/>
<evidence type="ECO:0000313" key="1">
    <source>
        <dbReference type="EMBL" id="GBO28027.1"/>
    </source>
</evidence>
<evidence type="ECO:0000313" key="3">
    <source>
        <dbReference type="Proteomes" id="UP000499080"/>
    </source>
</evidence>
<dbReference type="SUPFAM" id="SSF53098">
    <property type="entry name" value="Ribonuclease H-like"/>
    <property type="match status" value="1"/>
</dbReference>
<dbReference type="EMBL" id="BGPR01051052">
    <property type="protein sequence ID" value="GBO28027.1"/>
    <property type="molecule type" value="Genomic_DNA"/>
</dbReference>
<dbReference type="AlphaFoldDB" id="A0A4Y2VTM5"/>
<evidence type="ECO:0000313" key="2">
    <source>
        <dbReference type="EMBL" id="GBO28031.1"/>
    </source>
</evidence>
<organism evidence="2 3">
    <name type="scientific">Araneus ventricosus</name>
    <name type="common">Orbweaver spider</name>
    <name type="synonym">Epeira ventricosa</name>
    <dbReference type="NCBI Taxonomy" id="182803"/>
    <lineage>
        <taxon>Eukaryota</taxon>
        <taxon>Metazoa</taxon>
        <taxon>Ecdysozoa</taxon>
        <taxon>Arthropoda</taxon>
        <taxon>Chelicerata</taxon>
        <taxon>Arachnida</taxon>
        <taxon>Araneae</taxon>
        <taxon>Araneomorphae</taxon>
        <taxon>Entelegynae</taxon>
        <taxon>Araneoidea</taxon>
        <taxon>Araneidae</taxon>
        <taxon>Araneus</taxon>
    </lineage>
</organism>
<dbReference type="OrthoDB" id="6769383at2759"/>
<dbReference type="Proteomes" id="UP000499080">
    <property type="component" value="Unassembled WGS sequence"/>
</dbReference>
<dbReference type="GO" id="GO:0003676">
    <property type="term" value="F:nucleic acid binding"/>
    <property type="evidence" value="ECO:0007669"/>
    <property type="project" value="InterPro"/>
</dbReference>
<dbReference type="InterPro" id="IPR012337">
    <property type="entry name" value="RNaseH-like_sf"/>
</dbReference>
<gene>
    <name evidence="2" type="ORF">AVEN_150172_1</name>
    <name evidence="1" type="ORF">AVEN_40462_1</name>
</gene>
<comment type="caution">
    <text evidence="2">The sequence shown here is derived from an EMBL/GenBank/DDBJ whole genome shotgun (WGS) entry which is preliminary data.</text>
</comment>
<protein>
    <submittedName>
        <fullName evidence="2">Uncharacterized protein</fullName>
    </submittedName>
</protein>
<dbReference type="Gene3D" id="3.30.420.10">
    <property type="entry name" value="Ribonuclease H-like superfamily/Ribonuclease H"/>
    <property type="match status" value="1"/>
</dbReference>
<name>A0A4Y2VTM5_ARAVE</name>
<keyword evidence="3" id="KW-1185">Reference proteome</keyword>
<dbReference type="EMBL" id="BGPR01051056">
    <property type="protein sequence ID" value="GBO28031.1"/>
    <property type="molecule type" value="Genomic_DNA"/>
</dbReference>